<dbReference type="SUPFAM" id="SSF46785">
    <property type="entry name" value="Winged helix' DNA-binding domain"/>
    <property type="match status" value="1"/>
</dbReference>
<dbReference type="InterPro" id="IPR044554">
    <property type="entry name" value="ANAPC2"/>
</dbReference>
<dbReference type="InterPro" id="IPR014786">
    <property type="entry name" value="ANAPC2_C"/>
</dbReference>
<accession>A0A9Q0RLQ5</accession>
<dbReference type="SMART" id="SM00182">
    <property type="entry name" value="CULLIN"/>
    <property type="match status" value="1"/>
</dbReference>
<evidence type="ECO:0000256" key="2">
    <source>
        <dbReference type="ARBA" id="ARBA00022618"/>
    </source>
</evidence>
<gene>
    <name evidence="8" type="ORF">RDWZM_008758</name>
</gene>
<dbReference type="InterPro" id="IPR036390">
    <property type="entry name" value="WH_DNA-bd_sf"/>
</dbReference>
<dbReference type="GO" id="GO:0007091">
    <property type="term" value="P:metaphase/anaphase transition of mitotic cell cycle"/>
    <property type="evidence" value="ECO:0007669"/>
    <property type="project" value="TreeGrafter"/>
</dbReference>
<dbReference type="Gene3D" id="3.30.230.130">
    <property type="entry name" value="Cullin, Chain C, Domain 2"/>
    <property type="match status" value="1"/>
</dbReference>
<dbReference type="SMART" id="SM01013">
    <property type="entry name" value="APC2"/>
    <property type="match status" value="1"/>
</dbReference>
<dbReference type="GO" id="GO:0051301">
    <property type="term" value="P:cell division"/>
    <property type="evidence" value="ECO:0007669"/>
    <property type="project" value="UniProtKB-KW"/>
</dbReference>
<dbReference type="PROSITE" id="PS50069">
    <property type="entry name" value="CULLIN_2"/>
    <property type="match status" value="1"/>
</dbReference>
<dbReference type="OMA" id="TYFMYET"/>
<keyword evidence="5" id="KW-0131">Cell cycle</keyword>
<dbReference type="EMBL" id="JAPWDV010000003">
    <property type="protein sequence ID" value="KAJ6217601.1"/>
    <property type="molecule type" value="Genomic_DNA"/>
</dbReference>
<dbReference type="InterPro" id="IPR036317">
    <property type="entry name" value="Cullin_homology_sf"/>
</dbReference>
<dbReference type="InterPro" id="IPR057975">
    <property type="entry name" value="TPR_ANAPC2"/>
</dbReference>
<evidence type="ECO:0000313" key="8">
    <source>
        <dbReference type="EMBL" id="KAJ6217601.1"/>
    </source>
</evidence>
<evidence type="ECO:0000256" key="5">
    <source>
        <dbReference type="ARBA" id="ARBA00023306"/>
    </source>
</evidence>
<dbReference type="PANTHER" id="PTHR45957">
    <property type="entry name" value="ANAPHASE-PROMOTING COMPLEX SUBUNIT 2"/>
    <property type="match status" value="1"/>
</dbReference>
<dbReference type="Proteomes" id="UP001142055">
    <property type="component" value="Chromosome 3"/>
</dbReference>
<protein>
    <recommendedName>
        <fullName evidence="1">Anaphase-promoting complex subunit 2</fullName>
    </recommendedName>
</protein>
<dbReference type="GO" id="GO:0070979">
    <property type="term" value="P:protein K11-linked ubiquitination"/>
    <property type="evidence" value="ECO:0007669"/>
    <property type="project" value="TreeGrafter"/>
</dbReference>
<dbReference type="GO" id="GO:0006511">
    <property type="term" value="P:ubiquitin-dependent protein catabolic process"/>
    <property type="evidence" value="ECO:0007669"/>
    <property type="project" value="InterPro"/>
</dbReference>
<name>A0A9Q0RLQ5_BLOTA</name>
<keyword evidence="9" id="KW-1185">Reference proteome</keyword>
<dbReference type="GO" id="GO:0005680">
    <property type="term" value="C:anaphase-promoting complex"/>
    <property type="evidence" value="ECO:0007669"/>
    <property type="project" value="TreeGrafter"/>
</dbReference>
<sequence>MIAEMPLTFNNFVLNTFSFSFKVFEFLNSKNRKDVNDSIEVSCLGCEYPNDSNENDCYCISMRIGFIHFRNSLRNLGLFDRLCMDIIRSVVFTSIEKYIFDLCEDLNFSSSCLCMTFNWFENNLTNWCQMVYLSEANEEQSEIEAFFNLNNDRNVNCNNTGGLRYYMSQNNVMNRLQIPSLSYSNIRDFIVNTFIYCRMSQLFDIIIDFPNSEPAVYDLHVCIISEPFYRKKFITTLKSSIEKRLLHPGVPTSDIIDAYITHIKALKVLDPQGIILQIVCDPIRNYLKSREDTVRCIINSLTSDNLIDLSENSEIVGNIEMKDEDEIVLDTWTAWQPQPIGVSKLNQALLNSDIISLLVNIFDSKDLFVQEYQRLLSQRILLSFEMNLEMEHRNLELLSLRFGECELHNCEVMLKDVKDSGRVNQRISSGEVGNMKSIPFETNALILSKQFWPENFGIQTSDDSKSLKLPEEVDKAFKSYTKELNNGTKTVEYTMRPIHAAIIFQFQERKLWRISELAEALNILPSAIRRHISYWQGHGLLTEVSLDTFLLDEDGKNNSTQSNKSINIGSSQDLDNFDGDIHEEENQSVPTEIANENRLQIFWNFIDNMLKNLHSLSLDRIFLMLKMFNMQSPEIESLNVHELRQFLDLKVSESKLAYSNGLYSLKSEPIRLNIIII</sequence>
<dbReference type="Pfam" id="PF25773">
    <property type="entry name" value="TPR_ANAPC2"/>
    <property type="match status" value="1"/>
</dbReference>
<organism evidence="8 9">
    <name type="scientific">Blomia tropicalis</name>
    <name type="common">Mite</name>
    <dbReference type="NCBI Taxonomy" id="40697"/>
    <lineage>
        <taxon>Eukaryota</taxon>
        <taxon>Metazoa</taxon>
        <taxon>Ecdysozoa</taxon>
        <taxon>Arthropoda</taxon>
        <taxon>Chelicerata</taxon>
        <taxon>Arachnida</taxon>
        <taxon>Acari</taxon>
        <taxon>Acariformes</taxon>
        <taxon>Sarcoptiformes</taxon>
        <taxon>Astigmata</taxon>
        <taxon>Glycyphagoidea</taxon>
        <taxon>Echimyopodidae</taxon>
        <taxon>Blomia</taxon>
    </lineage>
</organism>
<evidence type="ECO:0000313" key="9">
    <source>
        <dbReference type="Proteomes" id="UP001142055"/>
    </source>
</evidence>
<evidence type="ECO:0000256" key="1">
    <source>
        <dbReference type="ARBA" id="ARBA00016068"/>
    </source>
</evidence>
<dbReference type="InterPro" id="IPR036388">
    <property type="entry name" value="WH-like_DNA-bd_sf"/>
</dbReference>
<comment type="similarity">
    <text evidence="6">Belongs to the cullin family.</text>
</comment>
<dbReference type="AlphaFoldDB" id="A0A9Q0RLQ5"/>
<evidence type="ECO:0000256" key="6">
    <source>
        <dbReference type="PROSITE-ProRule" id="PRU00330"/>
    </source>
</evidence>
<dbReference type="InterPro" id="IPR016158">
    <property type="entry name" value="Cullin_homology"/>
</dbReference>
<evidence type="ECO:0000259" key="7">
    <source>
        <dbReference type="PROSITE" id="PS50069"/>
    </source>
</evidence>
<dbReference type="PANTHER" id="PTHR45957:SF1">
    <property type="entry name" value="ANAPHASE-PROMOTING COMPLEX SUBUNIT 2"/>
    <property type="match status" value="1"/>
</dbReference>
<evidence type="ECO:0000256" key="3">
    <source>
        <dbReference type="ARBA" id="ARBA00022776"/>
    </source>
</evidence>
<keyword evidence="2" id="KW-0132">Cell division</keyword>
<dbReference type="SUPFAM" id="SSF75632">
    <property type="entry name" value="Cullin homology domain"/>
    <property type="match status" value="1"/>
</dbReference>
<comment type="caution">
    <text evidence="8">The sequence shown here is derived from an EMBL/GenBank/DDBJ whole genome shotgun (WGS) entry which is preliminary data.</text>
</comment>
<dbReference type="GO" id="GO:0031625">
    <property type="term" value="F:ubiquitin protein ligase binding"/>
    <property type="evidence" value="ECO:0007669"/>
    <property type="project" value="InterPro"/>
</dbReference>
<keyword evidence="3" id="KW-0498">Mitosis</keyword>
<keyword evidence="4" id="KW-0833">Ubl conjugation pathway</keyword>
<proteinExistence type="inferred from homology"/>
<evidence type="ECO:0000256" key="4">
    <source>
        <dbReference type="ARBA" id="ARBA00022786"/>
    </source>
</evidence>
<dbReference type="Gene3D" id="1.10.10.10">
    <property type="entry name" value="Winged helix-like DNA-binding domain superfamily/Winged helix DNA-binding domain"/>
    <property type="match status" value="1"/>
</dbReference>
<feature type="domain" description="Cullin family profile" evidence="7">
    <location>
        <begin position="355"/>
        <end position="482"/>
    </location>
</feature>
<reference evidence="8" key="1">
    <citation type="submission" date="2022-12" db="EMBL/GenBank/DDBJ databases">
        <title>Genome assemblies of Blomia tropicalis.</title>
        <authorList>
            <person name="Cui Y."/>
        </authorList>
    </citation>
    <scope>NUCLEOTIDE SEQUENCE</scope>
    <source>
        <tissue evidence="8">Adult mites</tissue>
    </source>
</reference>
<dbReference type="Pfam" id="PF08672">
    <property type="entry name" value="ANAPC2"/>
    <property type="match status" value="1"/>
</dbReference>
<dbReference type="Gene3D" id="1.20.1310.10">
    <property type="entry name" value="Cullin Repeats"/>
    <property type="match status" value="1"/>
</dbReference>